<keyword evidence="1" id="KW-1133">Transmembrane helix</keyword>
<feature type="transmembrane region" description="Helical" evidence="1">
    <location>
        <begin position="144"/>
        <end position="167"/>
    </location>
</feature>
<keyword evidence="1" id="KW-0812">Transmembrane</keyword>
<reference evidence="2" key="1">
    <citation type="submission" date="2021-11" db="EMBL/GenBank/DDBJ databases">
        <title>The first genome sequence of unculturable Mycoplasma faucium obtained by de novo assembly of metagenomic reads.</title>
        <authorList>
            <person name="Sabat A.J."/>
            <person name="Bathoorn E."/>
            <person name="Akkerboom V."/>
            <person name="Friedrich A.W."/>
        </authorList>
    </citation>
    <scope>NUCLEOTIDE SEQUENCE [LARGE SCALE GENOMIC DNA]</scope>
    <source>
        <strain evidence="2">UMCG-MFM1</strain>
    </source>
</reference>
<sequence length="570" mass="65270">MHTFLKMQLKIFYRQISSYVAAIVLSLLNIAIALALYISLSVADPSKQLIKSDEASAMFRSFMVIFGAASAFMTSAFAIQTLFYKYKEEGIYYVIQSKPITRLEIYTATIFAGIIVIISQIFITSLGYLFGTFCLPSITIKTKVLSWLVFFAASVLVAFLSMGIGAIGHNFIQSKSYQFVAGWIPTIFLMIFFFISSPARTKTNILTPVAASKHAMLVKSKLNQNEKKQYSKDIANPFKNNKFNYLIENKFGKKTFSDSIFEANQNLYSKIYWADISAHFSSLFFTVNRVDGLTQEFMYANKYEYNESKFKNDVKQNKFIFKVENEINGKITTHYYGLTYNPLFISNLASKKKSTDSIINDLSQILSTNNDLAIYKKREKGFLDIYNNLLTKLDKLYEKEEGIFNNLLPAINSGTLFYIFNELLKNEKLFEIVRNYVVDHVEFSEPQYSAENLKKLTQKELNDLKENPIFTNFLLKYNLVKQTSIIYLLIKLIKEKANSTLKNVDIEDLNKKMQSINSLSGLKLVQWDSNNVVEFGVKPAIKWYISLVTLISFSLVLISIGGIIYVKKNN</sequence>
<dbReference type="RefSeq" id="WP_405312091.1">
    <property type="nucleotide sequence ID" value="NZ_CP088155.1"/>
</dbReference>
<feature type="transmembrane region" description="Helical" evidence="1">
    <location>
        <begin position="543"/>
        <end position="566"/>
    </location>
</feature>
<feature type="transmembrane region" description="Helical" evidence="1">
    <location>
        <begin position="62"/>
        <end position="84"/>
    </location>
</feature>
<feature type="transmembrane region" description="Helical" evidence="1">
    <location>
        <begin position="105"/>
        <end position="138"/>
    </location>
</feature>
<name>A0ABZ2TM84_9BACT</name>
<accession>A0ABZ2TM84</accession>
<dbReference type="EMBL" id="CP088155">
    <property type="protein sequence ID" value="WYM97565.1"/>
    <property type="molecule type" value="Genomic_DNA"/>
</dbReference>
<protein>
    <submittedName>
        <fullName evidence="2">ABC transporter permease</fullName>
    </submittedName>
</protein>
<evidence type="ECO:0000313" key="3">
    <source>
        <dbReference type="Proteomes" id="UP001622612"/>
    </source>
</evidence>
<organism evidence="2 3">
    <name type="scientific">Metamycoplasma faucium</name>
    <dbReference type="NCBI Taxonomy" id="56142"/>
    <lineage>
        <taxon>Bacteria</taxon>
        <taxon>Bacillati</taxon>
        <taxon>Mycoplasmatota</taxon>
        <taxon>Mycoplasmoidales</taxon>
        <taxon>Metamycoplasmataceae</taxon>
        <taxon>Metamycoplasma</taxon>
    </lineage>
</organism>
<proteinExistence type="predicted"/>
<keyword evidence="1" id="KW-0472">Membrane</keyword>
<feature type="transmembrane region" description="Helical" evidence="1">
    <location>
        <begin position="20"/>
        <end position="42"/>
    </location>
</feature>
<evidence type="ECO:0000256" key="1">
    <source>
        <dbReference type="SAM" id="Phobius"/>
    </source>
</evidence>
<evidence type="ECO:0000313" key="2">
    <source>
        <dbReference type="EMBL" id="WYM97565.1"/>
    </source>
</evidence>
<keyword evidence="3" id="KW-1185">Reference proteome</keyword>
<dbReference type="Proteomes" id="UP001622612">
    <property type="component" value="Chromosome"/>
</dbReference>
<gene>
    <name evidence="2" type="ORF">LQ356_01530</name>
</gene>
<feature type="transmembrane region" description="Helical" evidence="1">
    <location>
        <begin position="179"/>
        <end position="199"/>
    </location>
</feature>